<evidence type="ECO:0000256" key="1">
    <source>
        <dbReference type="SAM" id="Phobius"/>
    </source>
</evidence>
<sequence>MSLACVIALKLPPSDRKKVFEKKDFITFFLLAPGMALVCAVLSLGRLEWWFEAPWIGWALAAAVILIVAAITFEHNRSNPLLNTKWLSSGSIVRLGLIMLLIRIVLAEQNTGVIGWLQYVGLQNEQMTNLAWSIFAGILCGIIASCLTLNPQKLYWPTATALALIMIASLLDSQSNALTRPEQLMFSQFLLGFGSAFLAPAMLAGIGGVFADPRNPGQLLGAVRHEPEHWRAARLGDPRHLPDRREKFHSSQLADQITTLNPLIIERLQQYSQMYQSQIGDSTLLNVQATTLLQNAATLQANILAWNDTYLLTAAISAGTLVWVFWRLIRLRLTARIALQRATGSK</sequence>
<name>A0A919HQT5_KLEPN</name>
<keyword evidence="1" id="KW-1133">Transmembrane helix</keyword>
<dbReference type="Proteomes" id="UP000655094">
    <property type="component" value="Unassembled WGS sequence"/>
</dbReference>
<keyword evidence="1" id="KW-0812">Transmembrane</keyword>
<protein>
    <recommendedName>
        <fullName evidence="4">Major facilitator superfamily permease</fullName>
    </recommendedName>
</protein>
<reference evidence="2" key="1">
    <citation type="submission" date="2020-10" db="EMBL/GenBank/DDBJ databases">
        <title>Genome Sequence of ESBL Producing Zambian Clinical Strains.</title>
        <authorList>
            <person name="Shawa M."/>
            <person name="Furuta Y."/>
            <person name="Simbotwe M."/>
            <person name="Mulenga E."/>
            <person name="Mubanga M."/>
            <person name="Mulenga G."/>
            <person name="Kaile C."/>
            <person name="Zorigt T."/>
            <person name="Hang'ombe B."/>
            <person name="Higashi H."/>
        </authorList>
    </citation>
    <scope>NUCLEOTIDE SEQUENCE</scope>
    <source>
        <strain evidence="2">Zam_UTH_09</strain>
    </source>
</reference>
<accession>A0A919HQT5</accession>
<keyword evidence="1" id="KW-0472">Membrane</keyword>
<feature type="transmembrane region" description="Helical" evidence="1">
    <location>
        <begin position="309"/>
        <end position="329"/>
    </location>
</feature>
<feature type="transmembrane region" description="Helical" evidence="1">
    <location>
        <begin position="56"/>
        <end position="74"/>
    </location>
</feature>
<dbReference type="EMBL" id="BNFF01000001">
    <property type="protein sequence ID" value="GHK52012.1"/>
    <property type="molecule type" value="Genomic_DNA"/>
</dbReference>
<feature type="transmembrane region" description="Helical" evidence="1">
    <location>
        <begin position="127"/>
        <end position="148"/>
    </location>
</feature>
<feature type="transmembrane region" description="Helical" evidence="1">
    <location>
        <begin position="26"/>
        <end position="44"/>
    </location>
</feature>
<feature type="transmembrane region" description="Helical" evidence="1">
    <location>
        <begin position="86"/>
        <end position="106"/>
    </location>
</feature>
<evidence type="ECO:0008006" key="4">
    <source>
        <dbReference type="Google" id="ProtNLM"/>
    </source>
</evidence>
<organism evidence="2 3">
    <name type="scientific">Klebsiella pneumoniae</name>
    <dbReference type="NCBI Taxonomy" id="573"/>
    <lineage>
        <taxon>Bacteria</taxon>
        <taxon>Pseudomonadati</taxon>
        <taxon>Pseudomonadota</taxon>
        <taxon>Gammaproteobacteria</taxon>
        <taxon>Enterobacterales</taxon>
        <taxon>Enterobacteriaceae</taxon>
        <taxon>Klebsiella/Raoultella group</taxon>
        <taxon>Klebsiella</taxon>
        <taxon>Klebsiella pneumoniae complex</taxon>
    </lineage>
</organism>
<gene>
    <name evidence="2" type="ORF">KPZU09_17480</name>
</gene>
<proteinExistence type="predicted"/>
<feature type="transmembrane region" description="Helical" evidence="1">
    <location>
        <begin position="184"/>
        <end position="211"/>
    </location>
</feature>
<evidence type="ECO:0000313" key="2">
    <source>
        <dbReference type="EMBL" id="GHK52012.1"/>
    </source>
</evidence>
<comment type="caution">
    <text evidence="2">The sequence shown here is derived from an EMBL/GenBank/DDBJ whole genome shotgun (WGS) entry which is preliminary data.</text>
</comment>
<dbReference type="AlphaFoldDB" id="A0A919HQT5"/>
<evidence type="ECO:0000313" key="3">
    <source>
        <dbReference type="Proteomes" id="UP000655094"/>
    </source>
</evidence>